<dbReference type="Proteomes" id="UP000318405">
    <property type="component" value="Unassembled WGS sequence"/>
</dbReference>
<gene>
    <name evidence="1" type="ORF">FOZ76_01450</name>
</gene>
<evidence type="ECO:0000313" key="2">
    <source>
        <dbReference type="Proteomes" id="UP000318405"/>
    </source>
</evidence>
<accession>A0A556B129</accession>
<dbReference type="PANTHER" id="PTHR43664">
    <property type="entry name" value="MONOAMINE OXIDASE-RELATED"/>
    <property type="match status" value="1"/>
</dbReference>
<dbReference type="Gene3D" id="3.10.129.10">
    <property type="entry name" value="Hotdog Thioesterase"/>
    <property type="match status" value="1"/>
</dbReference>
<dbReference type="PANTHER" id="PTHR43664:SF1">
    <property type="entry name" value="BETA-METHYLMALYL-COA DEHYDRATASE"/>
    <property type="match status" value="1"/>
</dbReference>
<organism evidence="1 2">
    <name type="scientific">Verticiella sediminum</name>
    <dbReference type="NCBI Taxonomy" id="1247510"/>
    <lineage>
        <taxon>Bacteria</taxon>
        <taxon>Pseudomonadati</taxon>
        <taxon>Pseudomonadota</taxon>
        <taxon>Betaproteobacteria</taxon>
        <taxon>Burkholderiales</taxon>
        <taxon>Alcaligenaceae</taxon>
        <taxon>Verticiella</taxon>
    </lineage>
</organism>
<dbReference type="AlphaFoldDB" id="A0A556B129"/>
<name>A0A556B129_9BURK</name>
<dbReference type="InterPro" id="IPR029069">
    <property type="entry name" value="HotDog_dom_sf"/>
</dbReference>
<dbReference type="RefSeq" id="WP_143946410.1">
    <property type="nucleotide sequence ID" value="NZ_VLTJ01000003.1"/>
</dbReference>
<dbReference type="InterPro" id="IPR052342">
    <property type="entry name" value="MCH/BMMD"/>
</dbReference>
<proteinExistence type="predicted"/>
<comment type="caution">
    <text evidence="1">The sequence shown here is derived from an EMBL/GenBank/DDBJ whole genome shotgun (WGS) entry which is preliminary data.</text>
</comment>
<dbReference type="SUPFAM" id="SSF54637">
    <property type="entry name" value="Thioesterase/thiol ester dehydrase-isomerase"/>
    <property type="match status" value="1"/>
</dbReference>
<dbReference type="EMBL" id="VLTJ01000003">
    <property type="protein sequence ID" value="TSH98872.1"/>
    <property type="molecule type" value="Genomic_DNA"/>
</dbReference>
<sequence length="165" mass="17827">MQMMDRALRWDDLAPGLRYRSRGRTLTETDLVNFVNASWLTEGLFTSVEPGDREHGAIAGRVVPGALVYAYAEGLAKPTMEGIGLAFLEATLVVKAPSRVGDTIHVECEAIERKTTSKPGRALLRSRIDVLNQRGETVLTYTALRLVRCPPDAGAGPPAVAAGRP</sequence>
<reference evidence="1 2" key="1">
    <citation type="submission" date="2019-07" db="EMBL/GenBank/DDBJ databases">
        <title>Qingshengfaniella alkalisoli gen. nov., sp. nov., isolated from saline soil.</title>
        <authorList>
            <person name="Xu L."/>
            <person name="Huang X.-X."/>
            <person name="Sun J.-Q."/>
        </authorList>
    </citation>
    <scope>NUCLEOTIDE SEQUENCE [LARGE SCALE GENOMIC DNA]</scope>
    <source>
        <strain evidence="1 2">DSM 27279</strain>
    </source>
</reference>
<keyword evidence="2" id="KW-1185">Reference proteome</keyword>
<evidence type="ECO:0000313" key="1">
    <source>
        <dbReference type="EMBL" id="TSH98872.1"/>
    </source>
</evidence>
<protein>
    <submittedName>
        <fullName evidence="1">Acyl dehydratase</fullName>
    </submittedName>
</protein>
<dbReference type="OrthoDB" id="6703795at2"/>